<protein>
    <submittedName>
        <fullName evidence="2">Uncharacterized protein</fullName>
    </submittedName>
</protein>
<dbReference type="EMBL" id="NIZV01001161">
    <property type="protein sequence ID" value="RSL76938.1"/>
    <property type="molecule type" value="Genomic_DNA"/>
</dbReference>
<organism evidence="2 3">
    <name type="scientific">Fusarium ambrosium</name>
    <dbReference type="NCBI Taxonomy" id="131363"/>
    <lineage>
        <taxon>Eukaryota</taxon>
        <taxon>Fungi</taxon>
        <taxon>Dikarya</taxon>
        <taxon>Ascomycota</taxon>
        <taxon>Pezizomycotina</taxon>
        <taxon>Sordariomycetes</taxon>
        <taxon>Hypocreomycetidae</taxon>
        <taxon>Hypocreales</taxon>
        <taxon>Nectriaceae</taxon>
        <taxon>Fusarium</taxon>
        <taxon>Fusarium solani species complex</taxon>
    </lineage>
</organism>
<comment type="caution">
    <text evidence="2">The sequence shown here is derived from an EMBL/GenBank/DDBJ whole genome shotgun (WGS) entry which is preliminary data.</text>
</comment>
<sequence>MAVEDHVRDIIAELCKVPAARDEFGLGDGVWFDNHTNALNEREMEVDAAHSCSSRRPRPDQFCLHRVDGNTNTLLLTAEYKPPHKLLVENLRAGLRPMEVWEELVQKDTIPTDPAEKLQYNAERLANSAVVQAYDAMIEEGCAYSILTNGLARALLHVPYDDPTTLYYHLCEPNREIDGEDEPITADPSVRRQQDPWVDESKPDFLGIPAIVIAFDGLMLCIHRWG</sequence>
<name>A0A428RHE5_9HYPO</name>
<feature type="region of interest" description="Disordered" evidence="1">
    <location>
        <begin position="178"/>
        <end position="197"/>
    </location>
</feature>
<accession>A0A428RHE5</accession>
<keyword evidence="3" id="KW-1185">Reference proteome</keyword>
<reference evidence="2 3" key="1">
    <citation type="submission" date="2017-06" db="EMBL/GenBank/DDBJ databases">
        <title>Cmopartive genomic analysis of Ambrosia Fusariam Clade fungi.</title>
        <authorList>
            <person name="Stajich J.E."/>
            <person name="Carrillo J."/>
            <person name="Kijimoto T."/>
            <person name="Eskalen A."/>
            <person name="O'Donnell K."/>
            <person name="Kasson M."/>
        </authorList>
    </citation>
    <scope>NUCLEOTIDE SEQUENCE [LARGE SCALE GENOMIC DNA]</scope>
    <source>
        <strain evidence="2 3">NRRL 20438</strain>
    </source>
</reference>
<evidence type="ECO:0000313" key="2">
    <source>
        <dbReference type="EMBL" id="RSL76938.1"/>
    </source>
</evidence>
<dbReference type="AlphaFoldDB" id="A0A428RHE5"/>
<evidence type="ECO:0000256" key="1">
    <source>
        <dbReference type="SAM" id="MobiDB-lite"/>
    </source>
</evidence>
<evidence type="ECO:0000313" key="3">
    <source>
        <dbReference type="Proteomes" id="UP000288429"/>
    </source>
</evidence>
<proteinExistence type="predicted"/>
<feature type="non-terminal residue" evidence="2">
    <location>
        <position position="226"/>
    </location>
</feature>
<dbReference type="Proteomes" id="UP000288429">
    <property type="component" value="Unassembled WGS sequence"/>
</dbReference>
<gene>
    <name evidence="2" type="ORF">CDV31_017352</name>
</gene>